<name>A0ABY2Q0R8_9HYPH</name>
<proteinExistence type="predicted"/>
<comment type="caution">
    <text evidence="2">The sequence shown here is derived from an EMBL/GenBank/DDBJ whole genome shotgun (WGS) entry which is preliminary data.</text>
</comment>
<feature type="domain" description="Transposase IS801/IS1294" evidence="1">
    <location>
        <begin position="63"/>
        <end position="151"/>
    </location>
</feature>
<dbReference type="EMBL" id="SSNY01000027">
    <property type="protein sequence ID" value="THF54350.1"/>
    <property type="molecule type" value="Genomic_DNA"/>
</dbReference>
<reference evidence="2 3" key="1">
    <citation type="submission" date="2019-04" db="EMBL/GenBank/DDBJ databases">
        <title>Mesorhizobium composti sp. nov., isolated from compost.</title>
        <authorList>
            <person name="Lin S.-Y."/>
            <person name="Hameed A."/>
            <person name="Hsieh Y.-T."/>
            <person name="Young C.-C."/>
        </authorList>
    </citation>
    <scope>NUCLEOTIDE SEQUENCE [LARGE SCALE GENOMIC DNA]</scope>
    <source>
        <strain evidence="2 3">CC-YTH430</strain>
    </source>
</reference>
<sequence>MPPNVAVLAAARSDCTVAYSIDALWYLVVPVFSCRLGAVAPVPPALSAGSAGSVRSRQVELLRQLRRPPAVFKRGVGEVRGLDWVVYAKPPFAGPEQLAHLGRYTHRVAIAKFPSGQYRRRRDLLPLEKLRRGGRAKFMELDVHEFISRRLPRLSASPTSRSNIDTGITKRSAMYAPPPFARSDILALACCRFFGHGVKLT</sequence>
<dbReference type="Proteomes" id="UP000306441">
    <property type="component" value="Unassembled WGS sequence"/>
</dbReference>
<dbReference type="Pfam" id="PF04986">
    <property type="entry name" value="Y2_Tnp"/>
    <property type="match status" value="1"/>
</dbReference>
<evidence type="ECO:0000313" key="2">
    <source>
        <dbReference type="EMBL" id="THF54350.1"/>
    </source>
</evidence>
<accession>A0ABY2Q0R8</accession>
<protein>
    <recommendedName>
        <fullName evidence="1">Transposase IS801/IS1294 domain-containing protein</fullName>
    </recommendedName>
</protein>
<dbReference type="InterPro" id="IPR007069">
    <property type="entry name" value="Transposase_32"/>
</dbReference>
<evidence type="ECO:0000313" key="3">
    <source>
        <dbReference type="Proteomes" id="UP000306441"/>
    </source>
</evidence>
<keyword evidence="3" id="KW-1185">Reference proteome</keyword>
<gene>
    <name evidence="2" type="ORF">E6C48_22310</name>
</gene>
<evidence type="ECO:0000259" key="1">
    <source>
        <dbReference type="Pfam" id="PF04986"/>
    </source>
</evidence>
<organism evidence="2 3">
    <name type="scientific">Ollibium composti</name>
    <dbReference type="NCBI Taxonomy" id="2675109"/>
    <lineage>
        <taxon>Bacteria</taxon>
        <taxon>Pseudomonadati</taxon>
        <taxon>Pseudomonadota</taxon>
        <taxon>Alphaproteobacteria</taxon>
        <taxon>Hyphomicrobiales</taxon>
        <taxon>Phyllobacteriaceae</taxon>
        <taxon>Ollibium</taxon>
    </lineage>
</organism>